<comment type="caution">
    <text evidence="16">The sequence shown here is derived from an EMBL/GenBank/DDBJ whole genome shotgun (WGS) entry which is preliminary data.</text>
</comment>
<evidence type="ECO:0000256" key="13">
    <source>
        <dbReference type="PIRSR" id="PIRSR602403-1"/>
    </source>
</evidence>
<evidence type="ECO:0000256" key="5">
    <source>
        <dbReference type="ARBA" id="ARBA00022617"/>
    </source>
</evidence>
<keyword evidence="5 13" id="KW-0349">Heme</keyword>
<dbReference type="EMBL" id="VAHF01000004">
    <property type="protein sequence ID" value="TXG62798.1"/>
    <property type="molecule type" value="Genomic_DNA"/>
</dbReference>
<dbReference type="PANTHER" id="PTHR24286:SF185">
    <property type="entry name" value="CYTOCHROME P450 87A3-LIKE"/>
    <property type="match status" value="1"/>
</dbReference>
<evidence type="ECO:0000313" key="17">
    <source>
        <dbReference type="Proteomes" id="UP000323000"/>
    </source>
</evidence>
<dbReference type="AlphaFoldDB" id="A0A5C7I1I1"/>
<evidence type="ECO:0000256" key="4">
    <source>
        <dbReference type="ARBA" id="ARBA00010617"/>
    </source>
</evidence>
<dbReference type="FunFam" id="1.10.630.10:FF:000020">
    <property type="entry name" value="Cytochrome P450 family protein"/>
    <property type="match status" value="1"/>
</dbReference>
<dbReference type="CDD" id="cd11043">
    <property type="entry name" value="CYP90-like"/>
    <property type="match status" value="1"/>
</dbReference>
<evidence type="ECO:0000256" key="8">
    <source>
        <dbReference type="ARBA" id="ARBA00022989"/>
    </source>
</evidence>
<reference evidence="17" key="1">
    <citation type="journal article" date="2019" name="Gigascience">
        <title>De novo genome assembly of the endangered Acer yangbiense, a plant species with extremely small populations endemic to Yunnan Province, China.</title>
        <authorList>
            <person name="Yang J."/>
            <person name="Wariss H.M."/>
            <person name="Tao L."/>
            <person name="Zhang R."/>
            <person name="Yun Q."/>
            <person name="Hollingsworth P."/>
            <person name="Dao Z."/>
            <person name="Luo G."/>
            <person name="Guo H."/>
            <person name="Ma Y."/>
            <person name="Sun W."/>
        </authorList>
    </citation>
    <scope>NUCLEOTIDE SEQUENCE [LARGE SCALE GENOMIC DNA]</scope>
    <source>
        <strain evidence="17">cv. Malutang</strain>
    </source>
</reference>
<comment type="pathway">
    <text evidence="3">Secondary metabolite biosynthesis; terpenoid biosynthesis.</text>
</comment>
<dbReference type="PROSITE" id="PS00086">
    <property type="entry name" value="CYTOCHROME_P450"/>
    <property type="match status" value="1"/>
</dbReference>
<evidence type="ECO:0000256" key="9">
    <source>
        <dbReference type="ARBA" id="ARBA00023002"/>
    </source>
</evidence>
<protein>
    <recommendedName>
        <fullName evidence="18">Cytochrome P450</fullName>
    </recommendedName>
</protein>
<comment type="subcellular location">
    <subcellularLocation>
        <location evidence="2">Membrane</location>
        <topology evidence="2">Single-pass membrane protein</topology>
    </subcellularLocation>
</comment>
<dbReference type="Pfam" id="PF00067">
    <property type="entry name" value="p450"/>
    <property type="match status" value="1"/>
</dbReference>
<evidence type="ECO:0000256" key="7">
    <source>
        <dbReference type="ARBA" id="ARBA00022723"/>
    </source>
</evidence>
<evidence type="ECO:0000256" key="2">
    <source>
        <dbReference type="ARBA" id="ARBA00004167"/>
    </source>
</evidence>
<dbReference type="Gene3D" id="1.10.630.10">
    <property type="entry name" value="Cytochrome P450"/>
    <property type="match status" value="1"/>
</dbReference>
<feature type="binding site" description="axial binding residue" evidence="13">
    <location>
        <position position="428"/>
    </location>
    <ligand>
        <name>heme</name>
        <dbReference type="ChEBI" id="CHEBI:30413"/>
    </ligand>
    <ligandPart>
        <name>Fe</name>
        <dbReference type="ChEBI" id="CHEBI:18248"/>
    </ligandPart>
</feature>
<comment type="cofactor">
    <cofactor evidence="1 13">
        <name>heme</name>
        <dbReference type="ChEBI" id="CHEBI:30413"/>
    </cofactor>
</comment>
<dbReference type="GO" id="GO:0020037">
    <property type="term" value="F:heme binding"/>
    <property type="evidence" value="ECO:0007669"/>
    <property type="project" value="InterPro"/>
</dbReference>
<sequence>MFVVGVFLYYCLVALVVVWISYWFYSWSNPKTKNGKLPPGSMGFPIIGESLQFFSAYSSHDIPPFIKKRVERYGPLFRTSLVGQKIVISTDNEINYSIFRQENKSFQLWYTDSFGAILGNDESILGHNGKAHNYLKKLGLYLLGPEKLRKNLLQEMEEATCTHLQSWAKNGSFDIRQGSSKLIFELIAKTVMSYEEEKDSKKLGESCKAFIEGLVSFPLNIPGTAFYASLQARKKIIKVIKDIYEDRKASRVSRRDDFVDYLIEEVEKEDTFLNDNSAVNIIFGIIFTGAETISQAVTLLLNFVSDRLDVLTELTKEHETILRKRDNENTGITWEEYKSMTFTHMVINEAMRIGNVTPGIFRKVVKDVEMNGYTIPAGWTVMIAPSTVHLNPDKYDNPSTFNPWRWQGQELNKGSKTFMAFGCGLRLCVGAEFAKLQMAIFLHYLVTRYKWSVINGGDFIRRPHLIFPNGMHVQIAEENK</sequence>
<comment type="similarity">
    <text evidence="4 14">Belongs to the cytochrome P450 family.</text>
</comment>
<keyword evidence="7 13" id="KW-0479">Metal-binding</keyword>
<evidence type="ECO:0000256" key="10">
    <source>
        <dbReference type="ARBA" id="ARBA00023004"/>
    </source>
</evidence>
<dbReference type="GO" id="GO:0005506">
    <property type="term" value="F:iron ion binding"/>
    <property type="evidence" value="ECO:0007669"/>
    <property type="project" value="InterPro"/>
</dbReference>
<dbReference type="PRINTS" id="PR00465">
    <property type="entry name" value="EP450IV"/>
</dbReference>
<keyword evidence="11 14" id="KW-0503">Monooxygenase</keyword>
<dbReference type="PANTHER" id="PTHR24286">
    <property type="entry name" value="CYTOCHROME P450 26"/>
    <property type="match status" value="1"/>
</dbReference>
<evidence type="ECO:0000256" key="15">
    <source>
        <dbReference type="SAM" id="Phobius"/>
    </source>
</evidence>
<evidence type="ECO:0000256" key="3">
    <source>
        <dbReference type="ARBA" id="ARBA00004721"/>
    </source>
</evidence>
<dbReference type="Proteomes" id="UP000323000">
    <property type="component" value="Chromosome 4"/>
</dbReference>
<organism evidence="16 17">
    <name type="scientific">Acer yangbiense</name>
    <dbReference type="NCBI Taxonomy" id="1000413"/>
    <lineage>
        <taxon>Eukaryota</taxon>
        <taxon>Viridiplantae</taxon>
        <taxon>Streptophyta</taxon>
        <taxon>Embryophyta</taxon>
        <taxon>Tracheophyta</taxon>
        <taxon>Spermatophyta</taxon>
        <taxon>Magnoliopsida</taxon>
        <taxon>eudicotyledons</taxon>
        <taxon>Gunneridae</taxon>
        <taxon>Pentapetalae</taxon>
        <taxon>rosids</taxon>
        <taxon>malvids</taxon>
        <taxon>Sapindales</taxon>
        <taxon>Sapindaceae</taxon>
        <taxon>Hippocastanoideae</taxon>
        <taxon>Acereae</taxon>
        <taxon>Acer</taxon>
    </lineage>
</organism>
<keyword evidence="9 14" id="KW-0560">Oxidoreductase</keyword>
<accession>A0A5C7I1I1</accession>
<evidence type="ECO:0000256" key="14">
    <source>
        <dbReference type="RuleBase" id="RU000461"/>
    </source>
</evidence>
<dbReference type="GO" id="GO:0016020">
    <property type="term" value="C:membrane"/>
    <property type="evidence" value="ECO:0007669"/>
    <property type="project" value="UniProtKB-SubCell"/>
</dbReference>
<evidence type="ECO:0000256" key="1">
    <source>
        <dbReference type="ARBA" id="ARBA00001971"/>
    </source>
</evidence>
<feature type="transmembrane region" description="Helical" evidence="15">
    <location>
        <begin position="6"/>
        <end position="25"/>
    </location>
</feature>
<keyword evidence="6 15" id="KW-0812">Transmembrane</keyword>
<gene>
    <name evidence="16" type="ORF">EZV62_009792</name>
</gene>
<dbReference type="GO" id="GO:0016125">
    <property type="term" value="P:sterol metabolic process"/>
    <property type="evidence" value="ECO:0007669"/>
    <property type="project" value="TreeGrafter"/>
</dbReference>
<evidence type="ECO:0000256" key="6">
    <source>
        <dbReference type="ARBA" id="ARBA00022692"/>
    </source>
</evidence>
<evidence type="ECO:0000256" key="12">
    <source>
        <dbReference type="ARBA" id="ARBA00023136"/>
    </source>
</evidence>
<keyword evidence="8 15" id="KW-1133">Transmembrane helix</keyword>
<dbReference type="InterPro" id="IPR002403">
    <property type="entry name" value="Cyt_P450_E_grp-IV"/>
</dbReference>
<dbReference type="GO" id="GO:0016132">
    <property type="term" value="P:brassinosteroid biosynthetic process"/>
    <property type="evidence" value="ECO:0007669"/>
    <property type="project" value="TreeGrafter"/>
</dbReference>
<dbReference type="InterPro" id="IPR001128">
    <property type="entry name" value="Cyt_P450"/>
</dbReference>
<keyword evidence="12 15" id="KW-0472">Membrane</keyword>
<keyword evidence="17" id="KW-1185">Reference proteome</keyword>
<dbReference type="InterPro" id="IPR017972">
    <property type="entry name" value="Cyt_P450_CS"/>
</dbReference>
<dbReference type="InterPro" id="IPR036396">
    <property type="entry name" value="Cyt_P450_sf"/>
</dbReference>
<proteinExistence type="inferred from homology"/>
<evidence type="ECO:0000256" key="11">
    <source>
        <dbReference type="ARBA" id="ARBA00023033"/>
    </source>
</evidence>
<evidence type="ECO:0000313" key="16">
    <source>
        <dbReference type="EMBL" id="TXG62798.1"/>
    </source>
</evidence>
<dbReference type="GO" id="GO:0010268">
    <property type="term" value="P:brassinosteroid homeostasis"/>
    <property type="evidence" value="ECO:0007669"/>
    <property type="project" value="TreeGrafter"/>
</dbReference>
<dbReference type="OrthoDB" id="1372046at2759"/>
<keyword evidence="10 13" id="KW-0408">Iron</keyword>
<name>A0A5C7I1I1_9ROSI</name>
<dbReference type="GO" id="GO:0004497">
    <property type="term" value="F:monooxygenase activity"/>
    <property type="evidence" value="ECO:0007669"/>
    <property type="project" value="UniProtKB-KW"/>
</dbReference>
<evidence type="ECO:0008006" key="18">
    <source>
        <dbReference type="Google" id="ProtNLM"/>
    </source>
</evidence>
<dbReference type="SUPFAM" id="SSF48264">
    <property type="entry name" value="Cytochrome P450"/>
    <property type="match status" value="1"/>
</dbReference>
<dbReference type="GO" id="GO:0016705">
    <property type="term" value="F:oxidoreductase activity, acting on paired donors, with incorporation or reduction of molecular oxygen"/>
    <property type="evidence" value="ECO:0007669"/>
    <property type="project" value="InterPro"/>
</dbReference>
<dbReference type="PRINTS" id="PR00385">
    <property type="entry name" value="P450"/>
</dbReference>